<dbReference type="EMBL" id="JAJTJA010000011">
    <property type="protein sequence ID" value="KAH8692022.1"/>
    <property type="molecule type" value="Genomic_DNA"/>
</dbReference>
<dbReference type="Pfam" id="PF11913">
    <property type="entry name" value="DUF3431"/>
    <property type="match status" value="1"/>
</dbReference>
<dbReference type="GeneID" id="70247331"/>
<dbReference type="RefSeq" id="XP_046068019.1">
    <property type="nucleotide sequence ID" value="XM_046217044.1"/>
</dbReference>
<proteinExistence type="predicted"/>
<gene>
    <name evidence="2" type="ORF">BGW36DRAFT_386836</name>
</gene>
<comment type="caution">
    <text evidence="2">The sequence shown here is derived from an EMBL/GenBank/DDBJ whole genome shotgun (WGS) entry which is preliminary data.</text>
</comment>
<protein>
    <submittedName>
        <fullName evidence="2">Uncharacterized protein</fullName>
    </submittedName>
</protein>
<feature type="transmembrane region" description="Helical" evidence="1">
    <location>
        <begin position="12"/>
        <end position="36"/>
    </location>
</feature>
<name>A0AAD4PWH8_9EURO</name>
<keyword evidence="1" id="KW-1133">Transmembrane helix</keyword>
<organism evidence="2 3">
    <name type="scientific">Talaromyces proteolyticus</name>
    <dbReference type="NCBI Taxonomy" id="1131652"/>
    <lineage>
        <taxon>Eukaryota</taxon>
        <taxon>Fungi</taxon>
        <taxon>Dikarya</taxon>
        <taxon>Ascomycota</taxon>
        <taxon>Pezizomycotina</taxon>
        <taxon>Eurotiomycetes</taxon>
        <taxon>Eurotiomycetidae</taxon>
        <taxon>Eurotiales</taxon>
        <taxon>Trichocomaceae</taxon>
        <taxon>Talaromyces</taxon>
        <taxon>Talaromyces sect. Bacilispori</taxon>
    </lineage>
</organism>
<sequence>MRSFDLQAVRRARFSYIISASTLVTLFVIFHLNYFVVENDIVNAVASTPSFFPERLELSLNPTPPVELVVASTSQQNTSWYSKFFPDWGSNIFTVDDQFSPLKIPRNKGHEAMVYLTYIIDRYESLPENILFLHAERFQWHNDNPNYDGVLLLRNFQFPYLQQEGYVNLRCVWTLGCPAAIHPLKDELVEGKVNKQAMGAVFRQAFQELLPEHQVPPDVGVSCCAQFAVTRDTIRRRPRDDYLRFREWLIKTPFPDELSGRFFEHSWHIIFGKEPVHCPSAQDCYCKLYGMCNLQDCTVRGCNSYYVLPPYSTLPKDWPRIGWEGEERPYNDIAPP</sequence>
<evidence type="ECO:0000313" key="2">
    <source>
        <dbReference type="EMBL" id="KAH8692022.1"/>
    </source>
</evidence>
<dbReference type="AlphaFoldDB" id="A0AAD4PWH8"/>
<keyword evidence="3" id="KW-1185">Reference proteome</keyword>
<dbReference type="InterPro" id="IPR021838">
    <property type="entry name" value="DUF3431"/>
</dbReference>
<dbReference type="PANTHER" id="PTHR37490">
    <property type="entry name" value="EXPRESSED PROTEIN"/>
    <property type="match status" value="1"/>
</dbReference>
<evidence type="ECO:0000313" key="3">
    <source>
        <dbReference type="Proteomes" id="UP001201262"/>
    </source>
</evidence>
<keyword evidence="1" id="KW-0472">Membrane</keyword>
<dbReference type="Proteomes" id="UP001201262">
    <property type="component" value="Unassembled WGS sequence"/>
</dbReference>
<accession>A0AAD4PWH8</accession>
<keyword evidence="1" id="KW-0812">Transmembrane</keyword>
<dbReference type="PANTHER" id="PTHR37490:SF3">
    <property type="entry name" value="DUF3431 DOMAIN CONTAINING PROTEIN"/>
    <property type="match status" value="1"/>
</dbReference>
<reference evidence="2" key="1">
    <citation type="submission" date="2021-12" db="EMBL/GenBank/DDBJ databases">
        <title>Convergent genome expansion in fungi linked to evolution of root-endophyte symbiosis.</title>
        <authorList>
            <consortium name="DOE Joint Genome Institute"/>
            <person name="Ke Y.-H."/>
            <person name="Bonito G."/>
            <person name="Liao H.-L."/>
            <person name="Looney B."/>
            <person name="Rojas-Flechas A."/>
            <person name="Nash J."/>
            <person name="Hameed K."/>
            <person name="Schadt C."/>
            <person name="Martin F."/>
            <person name="Crous P.W."/>
            <person name="Miettinen O."/>
            <person name="Magnuson J.K."/>
            <person name="Labbe J."/>
            <person name="Jacobson D."/>
            <person name="Doktycz M.J."/>
            <person name="Veneault-Fourrey C."/>
            <person name="Kuo A."/>
            <person name="Mondo S."/>
            <person name="Calhoun S."/>
            <person name="Riley R."/>
            <person name="Ohm R."/>
            <person name="LaButti K."/>
            <person name="Andreopoulos B."/>
            <person name="Pangilinan J."/>
            <person name="Nolan M."/>
            <person name="Tritt A."/>
            <person name="Clum A."/>
            <person name="Lipzen A."/>
            <person name="Daum C."/>
            <person name="Barry K."/>
            <person name="Grigoriev I.V."/>
            <person name="Vilgalys R."/>
        </authorList>
    </citation>
    <scope>NUCLEOTIDE SEQUENCE</scope>
    <source>
        <strain evidence="2">PMI_201</strain>
    </source>
</reference>
<evidence type="ECO:0000256" key="1">
    <source>
        <dbReference type="SAM" id="Phobius"/>
    </source>
</evidence>